<name>A0ABD3PW65_9STRA</name>
<feature type="compositionally biased region" description="Basic and acidic residues" evidence="1">
    <location>
        <begin position="137"/>
        <end position="152"/>
    </location>
</feature>
<feature type="compositionally biased region" description="Acidic residues" evidence="1">
    <location>
        <begin position="26"/>
        <end position="35"/>
    </location>
</feature>
<feature type="region of interest" description="Disordered" evidence="1">
    <location>
        <begin position="131"/>
        <end position="152"/>
    </location>
</feature>
<reference evidence="2 3" key="1">
    <citation type="submission" date="2024-10" db="EMBL/GenBank/DDBJ databases">
        <title>Updated reference genomes for cyclostephanoid diatoms.</title>
        <authorList>
            <person name="Roberts W.R."/>
            <person name="Alverson A.J."/>
        </authorList>
    </citation>
    <scope>NUCLEOTIDE SEQUENCE [LARGE SCALE GENOMIC DNA]</scope>
    <source>
        <strain evidence="2 3">AJA276-08</strain>
    </source>
</reference>
<dbReference type="EMBL" id="JALLAZ020000561">
    <property type="protein sequence ID" value="KAL3792260.1"/>
    <property type="molecule type" value="Genomic_DNA"/>
</dbReference>
<evidence type="ECO:0000313" key="2">
    <source>
        <dbReference type="EMBL" id="KAL3792260.1"/>
    </source>
</evidence>
<evidence type="ECO:0000256" key="1">
    <source>
        <dbReference type="SAM" id="MobiDB-lite"/>
    </source>
</evidence>
<proteinExistence type="predicted"/>
<comment type="caution">
    <text evidence="2">The sequence shown here is derived from an EMBL/GenBank/DDBJ whole genome shotgun (WGS) entry which is preliminary data.</text>
</comment>
<feature type="region of interest" description="Disordered" evidence="1">
    <location>
        <begin position="1"/>
        <end position="35"/>
    </location>
</feature>
<evidence type="ECO:0000313" key="3">
    <source>
        <dbReference type="Proteomes" id="UP001530315"/>
    </source>
</evidence>
<gene>
    <name evidence="2" type="ORF">ACHAW5_001086</name>
</gene>
<keyword evidence="3" id="KW-1185">Reference proteome</keyword>
<dbReference type="Proteomes" id="UP001530315">
    <property type="component" value="Unassembled WGS sequence"/>
</dbReference>
<organism evidence="2 3">
    <name type="scientific">Stephanodiscus triporus</name>
    <dbReference type="NCBI Taxonomy" id="2934178"/>
    <lineage>
        <taxon>Eukaryota</taxon>
        <taxon>Sar</taxon>
        <taxon>Stramenopiles</taxon>
        <taxon>Ochrophyta</taxon>
        <taxon>Bacillariophyta</taxon>
        <taxon>Coscinodiscophyceae</taxon>
        <taxon>Thalassiosirophycidae</taxon>
        <taxon>Stephanodiscales</taxon>
        <taxon>Stephanodiscaceae</taxon>
        <taxon>Stephanodiscus</taxon>
    </lineage>
</organism>
<protein>
    <submittedName>
        <fullName evidence="2">Uncharacterized protein</fullName>
    </submittedName>
</protein>
<dbReference type="AlphaFoldDB" id="A0ABD3PW65"/>
<sequence>MDEELFPANYSISKVDKEDGNYDSGSECEDDEEEEQAIPAFTAEEEDLDVYEVDDEKGTLVTDETKGMFTPILDAIAKRTPKMLHDLAWLALAFVCSIRPDIVEDAKVRIVINGPVFGPIASCATARITGSGGAERGWSDNKEVKTGKRPHLSSDKLRKQGTLYTSANIHRARIKRDNLEKPNCDTPDALWGDDDEQFDLGLEKWSVNVEELRNHWVHVGSSSVGWRTGRVLWIKGML</sequence>
<accession>A0ABD3PW65</accession>